<evidence type="ECO:0000256" key="1">
    <source>
        <dbReference type="SAM" id="MobiDB-lite"/>
    </source>
</evidence>
<organism evidence="2 3">
    <name type="scientific">Pseudogymnoascus verrucosus</name>
    <dbReference type="NCBI Taxonomy" id="342668"/>
    <lineage>
        <taxon>Eukaryota</taxon>
        <taxon>Fungi</taxon>
        <taxon>Dikarya</taxon>
        <taxon>Ascomycota</taxon>
        <taxon>Pezizomycotina</taxon>
        <taxon>Leotiomycetes</taxon>
        <taxon>Thelebolales</taxon>
        <taxon>Thelebolaceae</taxon>
        <taxon>Pseudogymnoascus</taxon>
    </lineage>
</organism>
<feature type="compositionally biased region" description="Polar residues" evidence="1">
    <location>
        <begin position="1"/>
        <end position="17"/>
    </location>
</feature>
<feature type="compositionally biased region" description="Low complexity" evidence="1">
    <location>
        <begin position="19"/>
        <end position="34"/>
    </location>
</feature>
<feature type="compositionally biased region" description="Acidic residues" evidence="1">
    <location>
        <begin position="139"/>
        <end position="149"/>
    </location>
</feature>
<feature type="region of interest" description="Disordered" evidence="1">
    <location>
        <begin position="136"/>
        <end position="168"/>
    </location>
</feature>
<dbReference type="AlphaFoldDB" id="A0A1B8GEA6"/>
<dbReference type="Proteomes" id="UP000091956">
    <property type="component" value="Unassembled WGS sequence"/>
</dbReference>
<proteinExistence type="predicted"/>
<dbReference type="STRING" id="342668.A0A1B8GEA6"/>
<feature type="region of interest" description="Disordered" evidence="1">
    <location>
        <begin position="1"/>
        <end position="87"/>
    </location>
</feature>
<feature type="compositionally biased region" description="Polar residues" evidence="1">
    <location>
        <begin position="49"/>
        <end position="67"/>
    </location>
</feature>
<dbReference type="RefSeq" id="XP_018127891.1">
    <property type="nucleotide sequence ID" value="XM_018276454.2"/>
</dbReference>
<reference evidence="3" key="2">
    <citation type="journal article" date="2018" name="Nat. Commun.">
        <title>Extreme sensitivity to ultraviolet light in the fungal pathogen causing white-nose syndrome of bats.</title>
        <authorList>
            <person name="Palmer J.M."/>
            <person name="Drees K.P."/>
            <person name="Foster J.T."/>
            <person name="Lindner D.L."/>
        </authorList>
    </citation>
    <scope>NUCLEOTIDE SEQUENCE [LARGE SCALE GENOMIC DNA]</scope>
    <source>
        <strain evidence="3">UAMH 10579</strain>
    </source>
</reference>
<protein>
    <submittedName>
        <fullName evidence="2">Uncharacterized protein</fullName>
    </submittedName>
</protein>
<dbReference type="GeneID" id="28840404"/>
<name>A0A1B8GEA6_9PEZI</name>
<sequence length="247" mass="28331">MFSTLPPSSHHAFQSSHYAPVTPSPLSSSPLRASPNRDDIFSFDMASLTPPQTNQTERSNESAYSARQTKKNPLIHRNDNDNGRETRRKLFLRRVRQDSEDKRWEKRGGDDEIMRTIWIAEQKRREERRARDAQAWAGLEEEEDLDEAQSTEIGKINPSQDEEMVDEVAQQEDAEMEAMLSMLDAESWDPPPNQRNQHDDNNTPYGSDDDEYDQLFMEIGFDESGGNLSSTPVQSGREADQDMMDMS</sequence>
<feature type="compositionally biased region" description="Basic and acidic residues" evidence="1">
    <location>
        <begin position="76"/>
        <end position="85"/>
    </location>
</feature>
<reference evidence="2 3" key="1">
    <citation type="submission" date="2016-03" db="EMBL/GenBank/DDBJ databases">
        <title>Comparative genomics of Pseudogymnoascus destructans, the fungus causing white-nose syndrome of bats.</title>
        <authorList>
            <person name="Palmer J.M."/>
            <person name="Drees K.P."/>
            <person name="Foster J.T."/>
            <person name="Lindner D.L."/>
        </authorList>
    </citation>
    <scope>NUCLEOTIDE SEQUENCE [LARGE SCALE GENOMIC DNA]</scope>
    <source>
        <strain evidence="2 3">UAMH 10579</strain>
    </source>
</reference>
<keyword evidence="3" id="KW-1185">Reference proteome</keyword>
<accession>A0A1B8GEA6</accession>
<evidence type="ECO:0000313" key="2">
    <source>
        <dbReference type="EMBL" id="OBT94158.1"/>
    </source>
</evidence>
<gene>
    <name evidence="2" type="ORF">VE01_07018</name>
</gene>
<evidence type="ECO:0000313" key="3">
    <source>
        <dbReference type="Proteomes" id="UP000091956"/>
    </source>
</evidence>
<dbReference type="OrthoDB" id="5279705at2759"/>
<dbReference type="EMBL" id="KV460246">
    <property type="protein sequence ID" value="OBT94158.1"/>
    <property type="molecule type" value="Genomic_DNA"/>
</dbReference>
<feature type="region of interest" description="Disordered" evidence="1">
    <location>
        <begin position="183"/>
        <end position="247"/>
    </location>
</feature>